<reference evidence="1 2" key="1">
    <citation type="submission" date="2011-08" db="EMBL/GenBank/DDBJ databases">
        <authorList>
            <person name="Liu Z.J."/>
            <person name="Shi F.L."/>
            <person name="Lu J.Q."/>
            <person name="Li M."/>
            <person name="Wang Z.L."/>
        </authorList>
    </citation>
    <scope>NUCLEOTIDE SEQUENCE [LARGE SCALE GENOMIC DNA]</scope>
    <source>
        <strain evidence="1 2">USNM 41457</strain>
    </source>
</reference>
<reference evidence="2" key="2">
    <citation type="submission" date="2015-07" db="EMBL/GenBank/DDBJ databases">
        <title>Contrasting host-pathogen interactions and genome evolution in two generalist and specialist microsporidian pathogens of mosquitoes.</title>
        <authorList>
            <consortium name="The Broad Institute Genomics Platform"/>
            <consortium name="The Broad Institute Genome Sequencing Center for Infectious Disease"/>
            <person name="Cuomo C.A."/>
            <person name="Sanscrainte N.D."/>
            <person name="Goldberg J.M."/>
            <person name="Heiman D."/>
            <person name="Young S."/>
            <person name="Zeng Q."/>
            <person name="Becnel J.J."/>
            <person name="Birren B.W."/>
        </authorList>
    </citation>
    <scope>NUCLEOTIDE SEQUENCE [LARGE SCALE GENOMIC DNA]</scope>
    <source>
        <strain evidence="2">USNM 41457</strain>
    </source>
</reference>
<keyword evidence="2" id="KW-1185">Reference proteome</keyword>
<sequence>MKEKEQYHVDAITKFEEKEFEKWEKRMIEKSELHKVNERIRNCHDEIQKILFNSYKDLLYDAEALPFDYLLKDIDRFYHREKEYFPIRKLTSIEFHKIRMADALKKFEDHYIKATPERQEALSGVTSMIITIQEYFGVYLCINLDMKKNCIQYYDYFMKQFNIIQDDK</sequence>
<dbReference type="InParanoid" id="J8ZTI6"/>
<dbReference type="Proteomes" id="UP000003163">
    <property type="component" value="Unassembled WGS sequence"/>
</dbReference>
<evidence type="ECO:0000313" key="2">
    <source>
        <dbReference type="Proteomes" id="UP000003163"/>
    </source>
</evidence>
<name>J8ZTI6_EDHAE</name>
<dbReference type="VEuPathDB" id="MicrosporidiaDB:EDEG_02637"/>
<evidence type="ECO:0000313" key="1">
    <source>
        <dbReference type="EMBL" id="EJW02993.1"/>
    </source>
</evidence>
<organism evidence="1 2">
    <name type="scientific">Edhazardia aedis (strain USNM 41457)</name>
    <name type="common">Microsporidian parasite</name>
    <dbReference type="NCBI Taxonomy" id="1003232"/>
    <lineage>
        <taxon>Eukaryota</taxon>
        <taxon>Fungi</taxon>
        <taxon>Fungi incertae sedis</taxon>
        <taxon>Microsporidia</taxon>
        <taxon>Edhazardia</taxon>
    </lineage>
</organism>
<accession>J8ZTI6</accession>
<protein>
    <submittedName>
        <fullName evidence="1">Uncharacterized protein</fullName>
    </submittedName>
</protein>
<comment type="caution">
    <text evidence="1">The sequence shown here is derived from an EMBL/GenBank/DDBJ whole genome shotgun (WGS) entry which is preliminary data.</text>
</comment>
<dbReference type="AlphaFoldDB" id="J8ZTI6"/>
<proteinExistence type="predicted"/>
<dbReference type="HOGENOM" id="CLU_1586450_0_0_1"/>
<gene>
    <name evidence="1" type="ORF">EDEG_02637</name>
</gene>
<dbReference type="EMBL" id="AFBI03000049">
    <property type="protein sequence ID" value="EJW02993.1"/>
    <property type="molecule type" value="Genomic_DNA"/>
</dbReference>